<protein>
    <submittedName>
        <fullName evidence="3">Autotransporter outer membrane beta-barrel domain-containing protein</fullName>
    </submittedName>
</protein>
<evidence type="ECO:0000313" key="3">
    <source>
        <dbReference type="EMBL" id="NNA96075.1"/>
    </source>
</evidence>
<dbReference type="NCBIfam" id="TIGR01414">
    <property type="entry name" value="autotrans_barl"/>
    <property type="match status" value="1"/>
</dbReference>
<reference evidence="3 4" key="1">
    <citation type="journal article" date="2020" name="Front. Microbiol.">
        <title>Genetic Organization of the aprX-lipA2 Operon Affects the Proteolytic Potential of Pseudomonas Species in Milk.</title>
        <authorList>
            <person name="Maier C."/>
            <person name="Huptas C."/>
            <person name="von Neubeck M."/>
            <person name="Scherer S."/>
            <person name="Wenning M."/>
            <person name="Lucking G."/>
        </authorList>
    </citation>
    <scope>NUCLEOTIDE SEQUENCE [LARGE SCALE GENOMIC DNA]</scope>
    <source>
        <strain evidence="3 4">G4779</strain>
    </source>
</reference>
<dbReference type="Gene3D" id="2.40.128.130">
    <property type="entry name" value="Autotransporter beta-domain"/>
    <property type="match status" value="1"/>
</dbReference>
<dbReference type="RefSeq" id="WP_076960991.1">
    <property type="nucleotide sequence ID" value="NZ_CBCRYT010000003.1"/>
</dbReference>
<dbReference type="SMART" id="SM00869">
    <property type="entry name" value="Autotransporter"/>
    <property type="match status" value="1"/>
</dbReference>
<keyword evidence="1" id="KW-0732">Signal</keyword>
<sequence>MSTRRYSLLYLGIWMASATLMFPLAPPADAACTPAVTAGDDTTTCDSGTTPGFTDLNGHNTLNLPVGGNGAITSAVTFGDGNDRVEAHSGSMGALNMGNGANTLRVELNAVVGPVTQGDGADSVQISGGTVGAISQGAGIDTYTQSGGRVASVAQGDGRDTFMMSGGEIVGAFEDGDVATQSGGTIGRVDMKLDNNFYTLLNGLINGNLVTGFGLDTITVSGGYIGGNVSVSGGNDLLTLSGGVINGQILMSFGNDQFNWIGAGTINSTVNMGADNDTALLQNLTQAILAPTPLIDGGLGSDTLTFDSTQSATAERYVNWETVNLNNGSRFTLAGAFKLGDSASATGALNIDASSVLLVSQGAITPFTAGQLATLNNSGLIDMTSASTSATDSLTVNGNYTGNNGQIALQSVLGSDGSASDKLVVNQGTLQGTTRLDVSNLGGPGAQTLSNGIQLVEALNGATGSDRAFSLAGGSVSAGAFEYFLFKGGVTAGSEQQWYLRSAVVAPPLPDPEDPVVPPPVPAVGTPVDLPTSVPGAEPIPLYRPEVPVYSTLFPAAQQTVRAMLGTYHERMGDQSRQTGTGSFPAGWGRVYGNSRRQAYAGTVSPRLDSSVSGFQVGSDLHAWTTANDQVQRLGFFVGHSRLRGNVDGFNRGWQHLDAGKTTLRGDSLGLYWTLIDPNGWYVDVVLMGTRLKGSSESDRGLKLKTKGHDVLGSVEVGMPLHITQNWELEPQLQLIANKTRFDREHDGVSEVAFSADTALTTRLGVRLRGSYLLASMPIQPYVRANVWHASSGTNRVRFNDVTDIDTEQKSTTLGLSAGATLQVSRQFSLYGELGYEGNLDSNALDGHQGTVGVRMAF</sequence>
<dbReference type="SUPFAM" id="SSF103515">
    <property type="entry name" value="Autotransporter"/>
    <property type="match status" value="1"/>
</dbReference>
<evidence type="ECO:0000259" key="2">
    <source>
        <dbReference type="PROSITE" id="PS51208"/>
    </source>
</evidence>
<dbReference type="PROSITE" id="PS51208">
    <property type="entry name" value="AUTOTRANSPORTER"/>
    <property type="match status" value="1"/>
</dbReference>
<organism evidence="3 4">
    <name type="scientific">Pseudomonas gessardii</name>
    <dbReference type="NCBI Taxonomy" id="78544"/>
    <lineage>
        <taxon>Bacteria</taxon>
        <taxon>Pseudomonadati</taxon>
        <taxon>Pseudomonadota</taxon>
        <taxon>Gammaproteobacteria</taxon>
        <taxon>Pseudomonadales</taxon>
        <taxon>Pseudomonadaceae</taxon>
        <taxon>Pseudomonas</taxon>
    </lineage>
</organism>
<gene>
    <name evidence="3" type="ORF">HBO33_12940</name>
</gene>
<dbReference type="OrthoDB" id="6053567at2"/>
<dbReference type="InterPro" id="IPR036709">
    <property type="entry name" value="Autotransporte_beta_dom_sf"/>
</dbReference>
<feature type="signal peptide" evidence="1">
    <location>
        <begin position="1"/>
        <end position="30"/>
    </location>
</feature>
<evidence type="ECO:0000313" key="4">
    <source>
        <dbReference type="Proteomes" id="UP000542111"/>
    </source>
</evidence>
<dbReference type="GO" id="GO:0019867">
    <property type="term" value="C:outer membrane"/>
    <property type="evidence" value="ECO:0007669"/>
    <property type="project" value="InterPro"/>
</dbReference>
<dbReference type="AlphaFoldDB" id="A0A7Y1QLG1"/>
<dbReference type="CDD" id="cd01344">
    <property type="entry name" value="PL2_Passenger_AT"/>
    <property type="match status" value="1"/>
</dbReference>
<accession>A0A7Y1QLG1</accession>
<dbReference type="InterPro" id="IPR011050">
    <property type="entry name" value="Pectin_lyase_fold/virulence"/>
</dbReference>
<proteinExistence type="predicted"/>
<dbReference type="InterPro" id="IPR012332">
    <property type="entry name" value="Autotransporter_pectin_lyase_C"/>
</dbReference>
<dbReference type="Proteomes" id="UP000542111">
    <property type="component" value="Unassembled WGS sequence"/>
</dbReference>
<dbReference type="InterPro" id="IPR006315">
    <property type="entry name" value="OM_autotransptr_brl_dom"/>
</dbReference>
<feature type="domain" description="Autotransporter" evidence="2">
    <location>
        <begin position="580"/>
        <end position="858"/>
    </location>
</feature>
<dbReference type="Gene3D" id="2.160.20.20">
    <property type="match status" value="1"/>
</dbReference>
<dbReference type="InterPro" id="IPR043990">
    <property type="entry name" value="AC_1"/>
</dbReference>
<dbReference type="Pfam" id="PF18883">
    <property type="entry name" value="AC_1"/>
    <property type="match status" value="1"/>
</dbReference>
<feature type="chain" id="PRO_5030585670" evidence="1">
    <location>
        <begin position="31"/>
        <end position="858"/>
    </location>
</feature>
<comment type="caution">
    <text evidence="3">The sequence shown here is derived from an EMBL/GenBank/DDBJ whole genome shotgun (WGS) entry which is preliminary data.</text>
</comment>
<dbReference type="InterPro" id="IPR005546">
    <property type="entry name" value="Autotransporte_beta"/>
</dbReference>
<dbReference type="EMBL" id="JAAQYP010000017">
    <property type="protein sequence ID" value="NNA96075.1"/>
    <property type="molecule type" value="Genomic_DNA"/>
</dbReference>
<evidence type="ECO:0000256" key="1">
    <source>
        <dbReference type="SAM" id="SignalP"/>
    </source>
</evidence>
<name>A0A7Y1QLG1_9PSED</name>
<dbReference type="SUPFAM" id="SSF51126">
    <property type="entry name" value="Pectin lyase-like"/>
    <property type="match status" value="1"/>
</dbReference>
<dbReference type="Pfam" id="PF03797">
    <property type="entry name" value="Autotransporter"/>
    <property type="match status" value="1"/>
</dbReference>
<dbReference type="GeneID" id="70099966"/>